<reference evidence="3 4" key="1">
    <citation type="submission" date="2024-03" db="EMBL/GenBank/DDBJ databases">
        <title>Community enrichment and isolation of bacterial strains for fucoidan degradation.</title>
        <authorList>
            <person name="Sichert A."/>
        </authorList>
    </citation>
    <scope>NUCLEOTIDE SEQUENCE [LARGE SCALE GENOMIC DNA]</scope>
    <source>
        <strain evidence="3 4">AS76</strain>
    </source>
</reference>
<organism evidence="3 4">
    <name type="scientific">Neptuniibacter pectenicola</name>
    <dbReference type="NCBI Taxonomy" id="1806669"/>
    <lineage>
        <taxon>Bacteria</taxon>
        <taxon>Pseudomonadati</taxon>
        <taxon>Pseudomonadota</taxon>
        <taxon>Gammaproteobacteria</taxon>
        <taxon>Oceanospirillales</taxon>
        <taxon>Oceanospirillaceae</taxon>
        <taxon>Neptuniibacter</taxon>
    </lineage>
</organism>
<accession>A0ABU9TWG6</accession>
<evidence type="ECO:0000256" key="1">
    <source>
        <dbReference type="SAM" id="SignalP"/>
    </source>
</evidence>
<proteinExistence type="predicted"/>
<comment type="caution">
    <text evidence="3">The sequence shown here is derived from an EMBL/GenBank/DDBJ whole genome shotgun (WGS) entry which is preliminary data.</text>
</comment>
<feature type="signal peptide" evidence="1">
    <location>
        <begin position="1"/>
        <end position="22"/>
    </location>
</feature>
<evidence type="ECO:0000313" key="4">
    <source>
        <dbReference type="Proteomes" id="UP001449225"/>
    </source>
</evidence>
<gene>
    <name evidence="3" type="ORF">WNY58_15440</name>
</gene>
<feature type="chain" id="PRO_5045570196" evidence="1">
    <location>
        <begin position="23"/>
        <end position="198"/>
    </location>
</feature>
<keyword evidence="1" id="KW-0732">Signal</keyword>
<dbReference type="Pfam" id="PF03886">
    <property type="entry name" value="ABC_trans_aux"/>
    <property type="match status" value="1"/>
</dbReference>
<dbReference type="SUPFAM" id="SSF159594">
    <property type="entry name" value="XCC0632-like"/>
    <property type="match status" value="1"/>
</dbReference>
<name>A0ABU9TWG6_9GAMM</name>
<dbReference type="Proteomes" id="UP001449225">
    <property type="component" value="Unassembled WGS sequence"/>
</dbReference>
<feature type="domain" description="ABC-type transport auxiliary lipoprotein component" evidence="2">
    <location>
        <begin position="31"/>
        <end position="185"/>
    </location>
</feature>
<evidence type="ECO:0000259" key="2">
    <source>
        <dbReference type="Pfam" id="PF03886"/>
    </source>
</evidence>
<sequence>MPTNIFIALAASLILLSGCAQQASRNDNQFYLLSSDSAAVQKTNTAHVIGLRPVTVAAYLNNAGIALQTTESQIKIANHHLWAEQPNLAITRVLHGELNRQLNDSRVDNGQFGRSPDWQYTLSTHVDQFHGTEDGLAVFSGYWQLESKDNVLLSARFNLSSPLEKPGYSALVAQLRELLSQLAEAQALHISAQLTDSR</sequence>
<keyword evidence="4" id="KW-1185">Reference proteome</keyword>
<dbReference type="RefSeq" id="WP_067986907.1">
    <property type="nucleotide sequence ID" value="NZ_JBBMRA010000019.1"/>
</dbReference>
<dbReference type="Gene3D" id="3.40.50.10610">
    <property type="entry name" value="ABC-type transport auxiliary lipoprotein component"/>
    <property type="match status" value="1"/>
</dbReference>
<protein>
    <submittedName>
        <fullName evidence="3">PqiC family protein</fullName>
    </submittedName>
</protein>
<evidence type="ECO:0000313" key="3">
    <source>
        <dbReference type="EMBL" id="MEM5537781.1"/>
    </source>
</evidence>
<dbReference type="InterPro" id="IPR005586">
    <property type="entry name" value="ABC_trans_aux"/>
</dbReference>
<dbReference type="EMBL" id="JBBMRA010000019">
    <property type="protein sequence ID" value="MEM5537781.1"/>
    <property type="molecule type" value="Genomic_DNA"/>
</dbReference>